<feature type="domain" description="Histidine kinase" evidence="9">
    <location>
        <begin position="1"/>
        <end position="158"/>
    </location>
</feature>
<dbReference type="InterPro" id="IPR004358">
    <property type="entry name" value="Sig_transdc_His_kin-like_C"/>
</dbReference>
<gene>
    <name evidence="10" type="ORF">ABT317_50775</name>
</gene>
<evidence type="ECO:0000256" key="7">
    <source>
        <dbReference type="ARBA" id="ARBA00023012"/>
    </source>
</evidence>
<keyword evidence="3" id="KW-0808">Transferase</keyword>
<keyword evidence="11" id="KW-1185">Reference proteome</keyword>
<proteinExistence type="predicted"/>
<dbReference type="Proteomes" id="UP001458415">
    <property type="component" value="Unassembled WGS sequence"/>
</dbReference>
<evidence type="ECO:0000256" key="6">
    <source>
        <dbReference type="ARBA" id="ARBA00022840"/>
    </source>
</evidence>
<organism evidence="10 11">
    <name type="scientific">Streptomyces carpinensis</name>
    <dbReference type="NCBI Taxonomy" id="66369"/>
    <lineage>
        <taxon>Bacteria</taxon>
        <taxon>Bacillati</taxon>
        <taxon>Actinomycetota</taxon>
        <taxon>Actinomycetes</taxon>
        <taxon>Kitasatosporales</taxon>
        <taxon>Streptomycetaceae</taxon>
        <taxon>Streptomyces</taxon>
    </lineage>
</organism>
<dbReference type="EMBL" id="JBEPCU010002148">
    <property type="protein sequence ID" value="MER6985008.1"/>
    <property type="molecule type" value="Genomic_DNA"/>
</dbReference>
<dbReference type="InterPro" id="IPR003594">
    <property type="entry name" value="HATPase_dom"/>
</dbReference>
<name>A0ABV1WME0_9ACTN</name>
<evidence type="ECO:0000256" key="5">
    <source>
        <dbReference type="ARBA" id="ARBA00022777"/>
    </source>
</evidence>
<reference evidence="10 11" key="1">
    <citation type="submission" date="2024-06" db="EMBL/GenBank/DDBJ databases">
        <title>The Natural Products Discovery Center: Release of the First 8490 Sequenced Strains for Exploring Actinobacteria Biosynthetic Diversity.</title>
        <authorList>
            <person name="Kalkreuter E."/>
            <person name="Kautsar S.A."/>
            <person name="Yang D."/>
            <person name="Bader C.D."/>
            <person name="Teijaro C.N."/>
            <person name="Fluegel L."/>
            <person name="Davis C.M."/>
            <person name="Simpson J.R."/>
            <person name="Lauterbach L."/>
            <person name="Steele A.D."/>
            <person name="Gui C."/>
            <person name="Meng S."/>
            <person name="Li G."/>
            <person name="Viehrig K."/>
            <person name="Ye F."/>
            <person name="Su P."/>
            <person name="Kiefer A.F."/>
            <person name="Nichols A."/>
            <person name="Cepeda A.J."/>
            <person name="Yan W."/>
            <person name="Fan B."/>
            <person name="Jiang Y."/>
            <person name="Adhikari A."/>
            <person name="Zheng C.-J."/>
            <person name="Schuster L."/>
            <person name="Cowan T.M."/>
            <person name="Smanski M.J."/>
            <person name="Chevrette M.G."/>
            <person name="De Carvalho L.P.S."/>
            <person name="Shen B."/>
        </authorList>
    </citation>
    <scope>NUCLEOTIDE SEQUENCE [LARGE SCALE GENOMIC DNA]</scope>
    <source>
        <strain evidence="10 11">NPDC000634</strain>
    </source>
</reference>
<protein>
    <recommendedName>
        <fullName evidence="2">histidine kinase</fullName>
        <ecNumber evidence="2">2.7.13.3</ecNumber>
    </recommendedName>
</protein>
<dbReference type="InterPro" id="IPR005467">
    <property type="entry name" value="His_kinase_dom"/>
</dbReference>
<dbReference type="SMART" id="SM00387">
    <property type="entry name" value="HATPase_c"/>
    <property type="match status" value="1"/>
</dbReference>
<feature type="region of interest" description="Disordered" evidence="8">
    <location>
        <begin position="153"/>
        <end position="185"/>
    </location>
</feature>
<dbReference type="PROSITE" id="PS50109">
    <property type="entry name" value="HIS_KIN"/>
    <property type="match status" value="1"/>
</dbReference>
<evidence type="ECO:0000313" key="11">
    <source>
        <dbReference type="Proteomes" id="UP001458415"/>
    </source>
</evidence>
<comment type="caution">
    <text evidence="10">The sequence shown here is derived from an EMBL/GenBank/DDBJ whole genome shotgun (WGS) entry which is preliminary data.</text>
</comment>
<dbReference type="PANTHER" id="PTHR44936">
    <property type="entry name" value="SENSOR PROTEIN CREC"/>
    <property type="match status" value="1"/>
</dbReference>
<evidence type="ECO:0000256" key="4">
    <source>
        <dbReference type="ARBA" id="ARBA00022741"/>
    </source>
</evidence>
<keyword evidence="6" id="KW-0067">ATP-binding</keyword>
<dbReference type="SUPFAM" id="SSF55874">
    <property type="entry name" value="ATPase domain of HSP90 chaperone/DNA topoisomerase II/histidine kinase"/>
    <property type="match status" value="1"/>
</dbReference>
<dbReference type="Pfam" id="PF02518">
    <property type="entry name" value="HATPase_c"/>
    <property type="match status" value="1"/>
</dbReference>
<dbReference type="PANTHER" id="PTHR44936:SF10">
    <property type="entry name" value="SENSOR PROTEIN RSTB"/>
    <property type="match status" value="1"/>
</dbReference>
<dbReference type="Gene3D" id="3.30.565.10">
    <property type="entry name" value="Histidine kinase-like ATPase, C-terminal domain"/>
    <property type="match status" value="1"/>
</dbReference>
<evidence type="ECO:0000259" key="9">
    <source>
        <dbReference type="PROSITE" id="PS50109"/>
    </source>
</evidence>
<evidence type="ECO:0000256" key="2">
    <source>
        <dbReference type="ARBA" id="ARBA00012438"/>
    </source>
</evidence>
<dbReference type="PRINTS" id="PR00344">
    <property type="entry name" value="BCTRLSENSOR"/>
</dbReference>
<sequence length="185" mass="19280">RGDLVEAEALRAVDVSEVADAAVAEARRRAPDAEITLDAPPGPAVHGWEPGLRLLLDNLLGNALAHGRDADGRIRVAVGVHGAGDQVVITVDDRGPGVPPEARERVFERFQRGPDSAGSGLGLTLVAQQTALHRGSVTVTDGPGGTGARFEVRLPSGGGELPGRRDWLIGTAGTNRSQSFPKDRP</sequence>
<evidence type="ECO:0000256" key="8">
    <source>
        <dbReference type="SAM" id="MobiDB-lite"/>
    </source>
</evidence>
<dbReference type="CDD" id="cd00075">
    <property type="entry name" value="HATPase"/>
    <property type="match status" value="1"/>
</dbReference>
<evidence type="ECO:0000313" key="10">
    <source>
        <dbReference type="EMBL" id="MER6985008.1"/>
    </source>
</evidence>
<comment type="catalytic activity">
    <reaction evidence="1">
        <text>ATP + protein L-histidine = ADP + protein N-phospho-L-histidine.</text>
        <dbReference type="EC" id="2.7.13.3"/>
    </reaction>
</comment>
<keyword evidence="5 10" id="KW-0418">Kinase</keyword>
<dbReference type="EC" id="2.7.13.3" evidence="2"/>
<feature type="non-terminal residue" evidence="10">
    <location>
        <position position="1"/>
    </location>
</feature>
<evidence type="ECO:0000256" key="3">
    <source>
        <dbReference type="ARBA" id="ARBA00022679"/>
    </source>
</evidence>
<feature type="compositionally biased region" description="Polar residues" evidence="8">
    <location>
        <begin position="172"/>
        <end position="185"/>
    </location>
</feature>
<evidence type="ECO:0000256" key="1">
    <source>
        <dbReference type="ARBA" id="ARBA00000085"/>
    </source>
</evidence>
<dbReference type="GO" id="GO:0016301">
    <property type="term" value="F:kinase activity"/>
    <property type="evidence" value="ECO:0007669"/>
    <property type="project" value="UniProtKB-KW"/>
</dbReference>
<dbReference type="InterPro" id="IPR036890">
    <property type="entry name" value="HATPase_C_sf"/>
</dbReference>
<accession>A0ABV1WME0</accession>
<keyword evidence="7" id="KW-0902">Two-component regulatory system</keyword>
<keyword evidence="4" id="KW-0547">Nucleotide-binding</keyword>
<dbReference type="InterPro" id="IPR050980">
    <property type="entry name" value="2C_sensor_his_kinase"/>
</dbReference>